<keyword evidence="2" id="KW-1185">Reference proteome</keyword>
<reference evidence="1 2" key="1">
    <citation type="submission" date="2018-05" db="EMBL/GenBank/DDBJ databases">
        <title>Polaribacter aquimarinus sp. nov., isolated from sediment in a sediment of sea.</title>
        <authorList>
            <person name="Lu D."/>
        </authorList>
    </citation>
    <scope>NUCLEOTIDE SEQUENCE [LARGE SCALE GENOMIC DNA]</scope>
    <source>
        <strain evidence="1 2">ZY113</strain>
    </source>
</reference>
<dbReference type="GO" id="GO:0008767">
    <property type="term" value="F:UDP-galactopyranose mutase activity"/>
    <property type="evidence" value="ECO:0007669"/>
    <property type="project" value="TreeGrafter"/>
</dbReference>
<proteinExistence type="predicted"/>
<dbReference type="SUPFAM" id="SSF51971">
    <property type="entry name" value="Nucleotide-binding domain"/>
    <property type="match status" value="1"/>
</dbReference>
<name>A0A2U2J7E8_9FLAO</name>
<gene>
    <name evidence="1" type="ORF">DIS07_12680</name>
</gene>
<sequence length="486" mass="56411">MPKKWRKNLIVNRLKNTLKIIMNKYEVVVIGGGYAGLSCALELSKNDVKSILIEKEKELGGLSRTFSIGDSIFDIGPHIYFNKDKEVVKFWKNLVGDKLQTRKRSNSIFYNSKYIKSPLQVSNTLKQLGIFTTVKIFYSFFMSKIKNRNKAPKTSKDWVVFNFGKELYERFFKVYNEKIWGLPCEEVTSNWAGQRIKSSLSKMIYKSLTRDNDFIIKSFDYPEKGSQTIINAIEKEIILHKKCEILKADKIVSIELNKKQKEYLVKTESGKQILSKTIISSIPIETTLKFLNNKNTFINSLLDKLVYRNLVLCLLNIESTIPISFKNQWIDIHDPNVKALRATNYANYDCKMNSSQYVPVSLEYNCFNKEEIWNASDEEIYKIAINDLIKLKVISKEIKVSYKIVKLEKAYPVYFKGYEEIIKILKQEVSKFPNLEVIGRLGMYKWNNMHHSVKTGILVAKNCIEGTNHNLWDVKGMVSIGKEYND</sequence>
<dbReference type="Gene3D" id="3.50.50.60">
    <property type="entry name" value="FAD/NAD(P)-binding domain"/>
    <property type="match status" value="1"/>
</dbReference>
<dbReference type="GO" id="GO:0050660">
    <property type="term" value="F:flavin adenine dinucleotide binding"/>
    <property type="evidence" value="ECO:0007669"/>
    <property type="project" value="TreeGrafter"/>
</dbReference>
<evidence type="ECO:0008006" key="3">
    <source>
        <dbReference type="Google" id="ProtNLM"/>
    </source>
</evidence>
<dbReference type="EMBL" id="QFFG01000006">
    <property type="protein sequence ID" value="PWG04263.1"/>
    <property type="molecule type" value="Genomic_DNA"/>
</dbReference>
<dbReference type="Pfam" id="PF13450">
    <property type="entry name" value="NAD_binding_8"/>
    <property type="match status" value="1"/>
</dbReference>
<dbReference type="Proteomes" id="UP000245670">
    <property type="component" value="Unassembled WGS sequence"/>
</dbReference>
<dbReference type="InterPro" id="IPR036188">
    <property type="entry name" value="FAD/NAD-bd_sf"/>
</dbReference>
<dbReference type="PANTHER" id="PTHR21197">
    <property type="entry name" value="UDP-GALACTOPYRANOSE MUTASE"/>
    <property type="match status" value="1"/>
</dbReference>
<protein>
    <recommendedName>
        <fullName evidence="3">Amine oxidase domain-containing protein</fullName>
    </recommendedName>
</protein>
<dbReference type="GO" id="GO:0005829">
    <property type="term" value="C:cytosol"/>
    <property type="evidence" value="ECO:0007669"/>
    <property type="project" value="TreeGrafter"/>
</dbReference>
<evidence type="ECO:0000313" key="1">
    <source>
        <dbReference type="EMBL" id="PWG04263.1"/>
    </source>
</evidence>
<dbReference type="OrthoDB" id="9769600at2"/>
<organism evidence="1 2">
    <name type="scientific">Polaribacter aquimarinus</name>
    <dbReference type="NCBI Taxonomy" id="2100726"/>
    <lineage>
        <taxon>Bacteria</taxon>
        <taxon>Pseudomonadati</taxon>
        <taxon>Bacteroidota</taxon>
        <taxon>Flavobacteriia</taxon>
        <taxon>Flavobacteriales</taxon>
        <taxon>Flavobacteriaceae</taxon>
    </lineage>
</organism>
<evidence type="ECO:0000313" key="2">
    <source>
        <dbReference type="Proteomes" id="UP000245670"/>
    </source>
</evidence>
<comment type="caution">
    <text evidence="1">The sequence shown here is derived from an EMBL/GenBank/DDBJ whole genome shotgun (WGS) entry which is preliminary data.</text>
</comment>
<dbReference type="AlphaFoldDB" id="A0A2U2J7E8"/>
<accession>A0A2U2J7E8</accession>
<dbReference type="PANTHER" id="PTHR21197:SF0">
    <property type="entry name" value="UDP-GALACTOPYRANOSE MUTASE"/>
    <property type="match status" value="1"/>
</dbReference>